<reference evidence="2 3" key="1">
    <citation type="submission" date="2019-01" db="EMBL/GenBank/DDBJ databases">
        <title>Draft genome sequences of the type strain Streptomyces sioyaensis DSM 40032 and its novel strain, TM32, a thermotolerant antibiotics-producing actinobacterium.</title>
        <authorList>
            <person name="Nakaew N."/>
            <person name="Lumyong S."/>
            <person name="Sloan W.T."/>
            <person name="Sungthong R."/>
        </authorList>
    </citation>
    <scope>NUCLEOTIDE SEQUENCE [LARGE SCALE GENOMIC DNA]</scope>
    <source>
        <strain evidence="2 3">DSM 40032</strain>
    </source>
</reference>
<dbReference type="GeneID" id="95779216"/>
<keyword evidence="3" id="KW-1185">Reference proteome</keyword>
<evidence type="ECO:0000313" key="3">
    <source>
        <dbReference type="Proteomes" id="UP000289482"/>
    </source>
</evidence>
<protein>
    <submittedName>
        <fullName evidence="2">Uncharacterized protein</fullName>
    </submittedName>
</protein>
<accession>A0A4Q1QU09</accession>
<dbReference type="AlphaFoldDB" id="A0A4Q1QU09"/>
<sequence>MDPELTSFTQTAGTTLVTLMATEAWQHTRDGLTRLWQRLQPDRAHIVSDELDASREEVLRARSAADQEMLSELCLQWQGYLRRLLLAQPEAVEDLRRLLDDVDPEATAHAARITQHGTASGRARVYQAGRDMHIDER</sequence>
<gene>
    <name evidence="2" type="ORF">EST54_14700</name>
</gene>
<dbReference type="Proteomes" id="UP000289482">
    <property type="component" value="Unassembled WGS sequence"/>
</dbReference>
<evidence type="ECO:0000256" key="1">
    <source>
        <dbReference type="SAM" id="MobiDB-lite"/>
    </source>
</evidence>
<name>A0A4Q1QU09_9ACTN</name>
<feature type="region of interest" description="Disordered" evidence="1">
    <location>
        <begin position="114"/>
        <end position="137"/>
    </location>
</feature>
<comment type="caution">
    <text evidence="2">The sequence shown here is derived from an EMBL/GenBank/DDBJ whole genome shotgun (WGS) entry which is preliminary data.</text>
</comment>
<evidence type="ECO:0000313" key="2">
    <source>
        <dbReference type="EMBL" id="RXS66637.1"/>
    </source>
</evidence>
<dbReference type="RefSeq" id="WP_129248067.1">
    <property type="nucleotide sequence ID" value="NZ_JABZEL010000017.1"/>
</dbReference>
<dbReference type="EMBL" id="SDIF01000034">
    <property type="protein sequence ID" value="RXS66637.1"/>
    <property type="molecule type" value="Genomic_DNA"/>
</dbReference>
<organism evidence="2 3">
    <name type="scientific">Streptomyces sioyaensis</name>
    <dbReference type="NCBI Taxonomy" id="67364"/>
    <lineage>
        <taxon>Bacteria</taxon>
        <taxon>Bacillati</taxon>
        <taxon>Actinomycetota</taxon>
        <taxon>Actinomycetes</taxon>
        <taxon>Kitasatosporales</taxon>
        <taxon>Streptomycetaceae</taxon>
        <taxon>Streptomyces</taxon>
    </lineage>
</organism>
<proteinExistence type="predicted"/>